<dbReference type="InterPro" id="IPR014710">
    <property type="entry name" value="RmlC-like_jellyroll"/>
</dbReference>
<dbReference type="Gene3D" id="2.60.120.10">
    <property type="entry name" value="Jelly Rolls"/>
    <property type="match status" value="1"/>
</dbReference>
<dbReference type="Proteomes" id="UP000216752">
    <property type="component" value="Chromosome"/>
</dbReference>
<dbReference type="SUPFAM" id="SSF51182">
    <property type="entry name" value="RmlC-like cupins"/>
    <property type="match status" value="1"/>
</dbReference>
<keyword evidence="2" id="KW-1185">Reference proteome</keyword>
<dbReference type="InterPro" id="IPR011051">
    <property type="entry name" value="RmlC_Cupin_sf"/>
</dbReference>
<evidence type="ECO:0000313" key="1">
    <source>
        <dbReference type="EMBL" id="XFO65664.1"/>
    </source>
</evidence>
<proteinExistence type="predicted"/>
<name>A0ABZ3IIZ3_9FIRM</name>
<protein>
    <recommendedName>
        <fullName evidence="3">Protein Ves</fullName>
    </recommendedName>
</protein>
<reference evidence="1" key="1">
    <citation type="submission" date="2024-05" db="EMBL/GenBank/DDBJ databases">
        <title>Isolation and characterization of Sporomusa carbonis sp. nov., a carboxydotrophic hydrogenogen in the genus of Sporomusa isolated from a charcoal burning pile.</title>
        <authorList>
            <person name="Boeer T."/>
            <person name="Rosenbaum F."/>
            <person name="Eysell L."/>
            <person name="Mueller V."/>
            <person name="Daniel R."/>
            <person name="Poehlein A."/>
        </authorList>
    </citation>
    <scope>NUCLEOTIDE SEQUENCE [LARGE SCALE GENOMIC DNA]</scope>
    <source>
        <strain evidence="1">DSM 10669</strain>
    </source>
</reference>
<dbReference type="PANTHER" id="PTHR37943">
    <property type="entry name" value="PROTEIN VES"/>
    <property type="match status" value="1"/>
</dbReference>
<gene>
    <name evidence="1" type="ORF">SPSIL_018040</name>
</gene>
<sequence length="208" mass="23340">MPHIFELIRKTDQTTSDWSGGTTTQIAIYPQQAVYAERNFTWRISSARVDLEESLFTSLPGIERLIMVLEGEMRLEHTGHHSSYLKPFDQDSFSGNWTTKSFGKVRDFNLMLAEGSFGKLTAVTLAVQTTNTLDIHNPNPDRFPCMTSALYCVDKTLTVSIPTGELYKLTAGDMLLITTKQPTANLPVTVTNTAANQAHIIRSDIYYR</sequence>
<evidence type="ECO:0000313" key="2">
    <source>
        <dbReference type="Proteomes" id="UP000216752"/>
    </source>
</evidence>
<dbReference type="PANTHER" id="PTHR37943:SF1">
    <property type="entry name" value="PROTEIN VES"/>
    <property type="match status" value="1"/>
</dbReference>
<evidence type="ECO:0008006" key="3">
    <source>
        <dbReference type="Google" id="ProtNLM"/>
    </source>
</evidence>
<accession>A0ABZ3IIZ3</accession>
<dbReference type="Pfam" id="PF05962">
    <property type="entry name" value="HutD"/>
    <property type="match status" value="1"/>
</dbReference>
<dbReference type="InterPro" id="IPR010282">
    <property type="entry name" value="Uncharacterised_HutD/Ves"/>
</dbReference>
<organism evidence="1 2">
    <name type="scientific">Sporomusa silvacetica DSM 10669</name>
    <dbReference type="NCBI Taxonomy" id="1123289"/>
    <lineage>
        <taxon>Bacteria</taxon>
        <taxon>Bacillati</taxon>
        <taxon>Bacillota</taxon>
        <taxon>Negativicutes</taxon>
        <taxon>Selenomonadales</taxon>
        <taxon>Sporomusaceae</taxon>
        <taxon>Sporomusa</taxon>
    </lineage>
</organism>
<dbReference type="RefSeq" id="WP_094605031.1">
    <property type="nucleotide sequence ID" value="NZ_CP155573.1"/>
</dbReference>
<dbReference type="EMBL" id="CP155573">
    <property type="protein sequence ID" value="XFO65664.1"/>
    <property type="molecule type" value="Genomic_DNA"/>
</dbReference>